<dbReference type="PROSITE" id="PS50127">
    <property type="entry name" value="UBC_2"/>
    <property type="match status" value="1"/>
</dbReference>
<evidence type="ECO:0000259" key="1">
    <source>
        <dbReference type="PROSITE" id="PS50127"/>
    </source>
</evidence>
<gene>
    <name evidence="2" type="primary">UBE2J1</name>
    <name evidence="2" type="ORF">LCER1_G007908</name>
</gene>
<evidence type="ECO:0000313" key="3">
    <source>
        <dbReference type="Proteomes" id="UP000481288"/>
    </source>
</evidence>
<dbReference type="Pfam" id="PF00179">
    <property type="entry name" value="UQ_con"/>
    <property type="match status" value="1"/>
</dbReference>
<proteinExistence type="predicted"/>
<protein>
    <submittedName>
        <fullName evidence="2">Ubiquitin-conjugating enzyme E2 J1</fullName>
    </submittedName>
</protein>
<feature type="non-terminal residue" evidence="2">
    <location>
        <position position="1"/>
    </location>
</feature>
<reference evidence="2 3" key="1">
    <citation type="submission" date="2018-05" db="EMBL/GenBank/DDBJ databases">
        <title>Whole genome sequencing for identification of molecular markers to develop diagnostic detection tools for the regulated plant pathogen Lachnellula willkommii.</title>
        <authorList>
            <person name="Giroux E."/>
            <person name="Bilodeau G."/>
        </authorList>
    </citation>
    <scope>NUCLEOTIDE SEQUENCE [LARGE SCALE GENOMIC DNA]</scope>
    <source>
        <strain evidence="2 3">CBS 625.97</strain>
    </source>
</reference>
<dbReference type="SMART" id="SM00212">
    <property type="entry name" value="UBCc"/>
    <property type="match status" value="1"/>
</dbReference>
<dbReference type="SUPFAM" id="SSF54495">
    <property type="entry name" value="UBC-like"/>
    <property type="match status" value="1"/>
</dbReference>
<organism evidence="2 3">
    <name type="scientific">Lachnellula cervina</name>
    <dbReference type="NCBI Taxonomy" id="1316786"/>
    <lineage>
        <taxon>Eukaryota</taxon>
        <taxon>Fungi</taxon>
        <taxon>Dikarya</taxon>
        <taxon>Ascomycota</taxon>
        <taxon>Pezizomycotina</taxon>
        <taxon>Leotiomycetes</taxon>
        <taxon>Helotiales</taxon>
        <taxon>Lachnaceae</taxon>
        <taxon>Lachnellula</taxon>
    </lineage>
</organism>
<sequence length="139" mass="15406">TLRGPPSSPYSAGIYHGRIVLPAEYPLRPPSFRFLTPSGRFEANRQICLSISGHHEESWQPAWGIRTALVALRAFMETDAKGQLGGVEMSDRERGRIAKETPAWRCSGCGGRSNGEILAECEEAFRAKEREDGEKGEMK</sequence>
<dbReference type="InterPro" id="IPR000608">
    <property type="entry name" value="UBC"/>
</dbReference>
<dbReference type="Proteomes" id="UP000481288">
    <property type="component" value="Unassembled WGS sequence"/>
</dbReference>
<keyword evidence="3" id="KW-1185">Reference proteome</keyword>
<dbReference type="PANTHER" id="PTHR24068">
    <property type="entry name" value="UBIQUITIN-CONJUGATING ENZYME E2"/>
    <property type="match status" value="1"/>
</dbReference>
<feature type="domain" description="UBC core" evidence="1">
    <location>
        <begin position="1"/>
        <end position="138"/>
    </location>
</feature>
<comment type="caution">
    <text evidence="2">The sequence shown here is derived from an EMBL/GenBank/DDBJ whole genome shotgun (WGS) entry which is preliminary data.</text>
</comment>
<evidence type="ECO:0000313" key="2">
    <source>
        <dbReference type="EMBL" id="TVY51210.1"/>
    </source>
</evidence>
<name>A0A7D8YJ34_9HELO</name>
<dbReference type="Gene3D" id="3.10.110.10">
    <property type="entry name" value="Ubiquitin Conjugating Enzyme"/>
    <property type="match status" value="1"/>
</dbReference>
<dbReference type="CDD" id="cd23799">
    <property type="entry name" value="UBCc_UBE2J"/>
    <property type="match status" value="1"/>
</dbReference>
<accession>A0A7D8YJ34</accession>
<dbReference type="OrthoDB" id="1158011at2759"/>
<dbReference type="InterPro" id="IPR016135">
    <property type="entry name" value="UBQ-conjugating_enzyme/RWD"/>
</dbReference>
<dbReference type="AlphaFoldDB" id="A0A7D8YJ34"/>
<dbReference type="EMBL" id="QGMG01000876">
    <property type="protein sequence ID" value="TVY51210.1"/>
    <property type="molecule type" value="Genomic_DNA"/>
</dbReference>